<organism evidence="2 3">
    <name type="scientific">Mortierella alpina</name>
    <name type="common">Oleaginous fungus</name>
    <name type="synonym">Mortierella renispora</name>
    <dbReference type="NCBI Taxonomy" id="64518"/>
    <lineage>
        <taxon>Eukaryota</taxon>
        <taxon>Fungi</taxon>
        <taxon>Fungi incertae sedis</taxon>
        <taxon>Mucoromycota</taxon>
        <taxon>Mortierellomycotina</taxon>
        <taxon>Mortierellomycetes</taxon>
        <taxon>Mortierellales</taxon>
        <taxon>Mortierellaceae</taxon>
        <taxon>Mortierella</taxon>
    </lineage>
</organism>
<feature type="domain" description="WW" evidence="1">
    <location>
        <begin position="41"/>
        <end position="75"/>
    </location>
</feature>
<evidence type="ECO:0000259" key="1">
    <source>
        <dbReference type="PROSITE" id="PS50020"/>
    </source>
</evidence>
<protein>
    <recommendedName>
        <fullName evidence="1">WW domain-containing protein</fullName>
    </recommendedName>
</protein>
<evidence type="ECO:0000313" key="3">
    <source>
        <dbReference type="Proteomes" id="UP000738359"/>
    </source>
</evidence>
<dbReference type="AlphaFoldDB" id="A0A9P6JD18"/>
<reference evidence="2" key="1">
    <citation type="journal article" date="2020" name="Fungal Divers.">
        <title>Resolving the Mortierellaceae phylogeny through synthesis of multi-gene phylogenetics and phylogenomics.</title>
        <authorList>
            <person name="Vandepol N."/>
            <person name="Liber J."/>
            <person name="Desiro A."/>
            <person name="Na H."/>
            <person name="Kennedy M."/>
            <person name="Barry K."/>
            <person name="Grigoriev I.V."/>
            <person name="Miller A.N."/>
            <person name="O'Donnell K."/>
            <person name="Stajich J.E."/>
            <person name="Bonito G."/>
        </authorList>
    </citation>
    <scope>NUCLEOTIDE SEQUENCE</scope>
    <source>
        <strain evidence="2">CK1249</strain>
    </source>
</reference>
<proteinExistence type="predicted"/>
<dbReference type="Pfam" id="PF00397">
    <property type="entry name" value="WW"/>
    <property type="match status" value="1"/>
</dbReference>
<dbReference type="InterPro" id="IPR036020">
    <property type="entry name" value="WW_dom_sf"/>
</dbReference>
<accession>A0A9P6JD18</accession>
<keyword evidence="3" id="KW-1185">Reference proteome</keyword>
<gene>
    <name evidence="2" type="ORF">BGZ70_008843</name>
</gene>
<dbReference type="InterPro" id="IPR001202">
    <property type="entry name" value="WW_dom"/>
</dbReference>
<name>A0A9P6JD18_MORAP</name>
<evidence type="ECO:0000313" key="2">
    <source>
        <dbReference type="EMBL" id="KAF9967631.1"/>
    </source>
</evidence>
<dbReference type="SUPFAM" id="SSF51045">
    <property type="entry name" value="WW domain"/>
    <property type="match status" value="1"/>
</dbReference>
<dbReference type="Proteomes" id="UP000738359">
    <property type="component" value="Unassembled WGS sequence"/>
</dbReference>
<sequence length="179" mass="18622">MGCSGSKNADHGYNARLTQQQQQQQQQAMYGGIPQQMIPPSTLPQGWISQFDPSKQRLYYVYPQTNQVTWAHPLGQAADAQEMARFYQIQQLHQQQNSGHNNRTSFSDTYNRGGGMGAGAGGAMGLMAGSMMGGGLGYGGYGGDVMPAQADYIGGGGDFGGGDFGGGGFGGGDMGGGGF</sequence>
<comment type="caution">
    <text evidence="2">The sequence shown here is derived from an EMBL/GenBank/DDBJ whole genome shotgun (WGS) entry which is preliminary data.</text>
</comment>
<dbReference type="PROSITE" id="PS50020">
    <property type="entry name" value="WW_DOMAIN_2"/>
    <property type="match status" value="1"/>
</dbReference>
<dbReference type="OrthoDB" id="2367685at2759"/>
<dbReference type="EMBL" id="JAAAHY010000067">
    <property type="protein sequence ID" value="KAF9967631.1"/>
    <property type="molecule type" value="Genomic_DNA"/>
</dbReference>
<dbReference type="Gene3D" id="2.20.70.10">
    <property type="match status" value="1"/>
</dbReference>